<name>A0ABQ4PYP5_9PROT</name>
<sequence>MKVGLKGGRQAAGSDIAAVEAVIGQPLDGQFRRFIEANNGADPDVNSFPVDGVAHVGGVTEFIPIENVIREREYIDDISPHAYPIASSEGGNYVLLDQDQGGGIFFWDHEVEGRISKLADSFDEFLDMIEPFDVSTIKLAPGQVKSAWIDPDFLKQFGD</sequence>
<keyword evidence="3" id="KW-1185">Reference proteome</keyword>
<gene>
    <name evidence="2" type="ORF">PsB1_2297</name>
</gene>
<reference evidence="2" key="2">
    <citation type="journal article" date="2023" name="ISME Commun">
        <title>Characterization of a bloom-associated alphaproteobacterial lineage, 'Candidatus Phycosocius': insights into freshwater algal-bacterial interactions.</title>
        <authorList>
            <person name="Tanabe Y."/>
            <person name="Yamaguchi H."/>
            <person name="Yoshida M."/>
            <person name="Kai A."/>
            <person name="Okazaki Y."/>
        </authorList>
    </citation>
    <scope>NUCLEOTIDE SEQUENCE</scope>
    <source>
        <strain evidence="2">BOTRYCO-1</strain>
    </source>
</reference>
<dbReference type="EMBL" id="BPFZ01000026">
    <property type="protein sequence ID" value="GIU68143.1"/>
    <property type="molecule type" value="Genomic_DNA"/>
</dbReference>
<comment type="caution">
    <text evidence="2">The sequence shown here is derived from an EMBL/GenBank/DDBJ whole genome shotgun (WGS) entry which is preliminary data.</text>
</comment>
<dbReference type="SMART" id="SM00860">
    <property type="entry name" value="SMI1_KNR4"/>
    <property type="match status" value="1"/>
</dbReference>
<accession>A0ABQ4PYP5</accession>
<dbReference type="RefSeq" id="WP_284361812.1">
    <property type="nucleotide sequence ID" value="NZ_BPFZ01000026.1"/>
</dbReference>
<dbReference type="InterPro" id="IPR018958">
    <property type="entry name" value="Knr4/Smi1-like_dom"/>
</dbReference>
<dbReference type="Proteomes" id="UP001161064">
    <property type="component" value="Unassembled WGS sequence"/>
</dbReference>
<feature type="domain" description="Knr4/Smi1-like" evidence="1">
    <location>
        <begin position="10"/>
        <end position="128"/>
    </location>
</feature>
<evidence type="ECO:0000313" key="2">
    <source>
        <dbReference type="EMBL" id="GIU68143.1"/>
    </source>
</evidence>
<dbReference type="InterPro" id="IPR037883">
    <property type="entry name" value="Knr4/Smi1-like_sf"/>
</dbReference>
<proteinExistence type="predicted"/>
<protein>
    <recommendedName>
        <fullName evidence="1">Knr4/Smi1-like domain-containing protein</fullName>
    </recommendedName>
</protein>
<reference evidence="2" key="1">
    <citation type="submission" date="2021-05" db="EMBL/GenBank/DDBJ databases">
        <authorList>
            <person name="Tanabe Y."/>
        </authorList>
    </citation>
    <scope>NUCLEOTIDE SEQUENCE</scope>
    <source>
        <strain evidence="2">BOTRYCO-1</strain>
    </source>
</reference>
<evidence type="ECO:0000259" key="1">
    <source>
        <dbReference type="SMART" id="SM00860"/>
    </source>
</evidence>
<evidence type="ECO:0000313" key="3">
    <source>
        <dbReference type="Proteomes" id="UP001161064"/>
    </source>
</evidence>
<dbReference type="SUPFAM" id="SSF160631">
    <property type="entry name" value="SMI1/KNR4-like"/>
    <property type="match status" value="1"/>
</dbReference>
<dbReference type="Pfam" id="PF09346">
    <property type="entry name" value="SMI1_KNR4"/>
    <property type="match status" value="1"/>
</dbReference>
<dbReference type="Gene3D" id="3.40.1580.10">
    <property type="entry name" value="SMI1/KNR4-like"/>
    <property type="match status" value="1"/>
</dbReference>
<organism evidence="2 3">
    <name type="scientific">Candidatus Phycosocius spiralis</name>
    <dbReference type="NCBI Taxonomy" id="2815099"/>
    <lineage>
        <taxon>Bacteria</taxon>
        <taxon>Pseudomonadati</taxon>
        <taxon>Pseudomonadota</taxon>
        <taxon>Alphaproteobacteria</taxon>
        <taxon>Caulobacterales</taxon>
        <taxon>Caulobacterales incertae sedis</taxon>
        <taxon>Candidatus Phycosocius</taxon>
    </lineage>
</organism>